<keyword evidence="10" id="KW-1185">Reference proteome</keyword>
<name>A0A5N4ARA1_PHOPY</name>
<keyword evidence="6" id="KW-0378">Hydrolase</keyword>
<evidence type="ECO:0000256" key="2">
    <source>
        <dbReference type="ARBA" id="ARBA00004123"/>
    </source>
</evidence>
<sequence length="267" mass="30542">MKLPKTENDWKKIAKEFNSEWQFPTCIGAVDGKHIHIVAPKGSGSYYFNYKKRNSIVLMAISNANYEFIMCDIGTNGRVSDGGVIRNTTFYELLVANKLKIPKVGNGALPYVFVADEAFTLRPDMLNPFSQKQLNYERRIFNYRLSRARRIIENVFGILVARFRIFHTDINLKLETTEIVTLCCCILHNFLCIKSSNHYIPPESTDQEDIGNATVTPGLASHGVFDELQRTPTNISANAKQTRQQYLEYFNGVGAVEWQDRMIVQRE</sequence>
<dbReference type="GO" id="GO:0004518">
    <property type="term" value="F:nuclease activity"/>
    <property type="evidence" value="ECO:0007669"/>
    <property type="project" value="UniProtKB-KW"/>
</dbReference>
<dbReference type="InterPro" id="IPR045249">
    <property type="entry name" value="HARBI1-like"/>
</dbReference>
<protein>
    <recommendedName>
        <fullName evidence="8">DDE Tnp4 domain-containing protein</fullName>
    </recommendedName>
</protein>
<comment type="similarity">
    <text evidence="3">Belongs to the HARBI1 family.</text>
</comment>
<accession>A0A5N4ARA1</accession>
<dbReference type="Proteomes" id="UP000327044">
    <property type="component" value="Unassembled WGS sequence"/>
</dbReference>
<keyword evidence="7" id="KW-0539">Nucleus</keyword>
<dbReference type="AlphaFoldDB" id="A0A5N4ARA1"/>
<evidence type="ECO:0000313" key="9">
    <source>
        <dbReference type="EMBL" id="KAB0799875.1"/>
    </source>
</evidence>
<dbReference type="InterPro" id="IPR027806">
    <property type="entry name" value="HARBI1_dom"/>
</dbReference>
<dbReference type="PANTHER" id="PTHR22930">
    <property type="match status" value="1"/>
</dbReference>
<comment type="caution">
    <text evidence="9">The sequence shown here is derived from an EMBL/GenBank/DDBJ whole genome shotgun (WGS) entry which is preliminary data.</text>
</comment>
<dbReference type="PANTHER" id="PTHR22930:SF269">
    <property type="entry name" value="NUCLEASE HARBI1-LIKE PROTEIN"/>
    <property type="match status" value="1"/>
</dbReference>
<organism evidence="9 10">
    <name type="scientific">Photinus pyralis</name>
    <name type="common">Common eastern firefly</name>
    <name type="synonym">Lampyris pyralis</name>
    <dbReference type="NCBI Taxonomy" id="7054"/>
    <lineage>
        <taxon>Eukaryota</taxon>
        <taxon>Metazoa</taxon>
        <taxon>Ecdysozoa</taxon>
        <taxon>Arthropoda</taxon>
        <taxon>Hexapoda</taxon>
        <taxon>Insecta</taxon>
        <taxon>Pterygota</taxon>
        <taxon>Neoptera</taxon>
        <taxon>Endopterygota</taxon>
        <taxon>Coleoptera</taxon>
        <taxon>Polyphaga</taxon>
        <taxon>Elateriformia</taxon>
        <taxon>Elateroidea</taxon>
        <taxon>Lampyridae</taxon>
        <taxon>Lampyrinae</taxon>
        <taxon>Photinus</taxon>
    </lineage>
</organism>
<evidence type="ECO:0000256" key="5">
    <source>
        <dbReference type="ARBA" id="ARBA00022723"/>
    </source>
</evidence>
<evidence type="ECO:0000256" key="7">
    <source>
        <dbReference type="ARBA" id="ARBA00023242"/>
    </source>
</evidence>
<gene>
    <name evidence="9" type="ORF">PPYR_07755</name>
</gene>
<keyword evidence="5" id="KW-0479">Metal-binding</keyword>
<evidence type="ECO:0000256" key="6">
    <source>
        <dbReference type="ARBA" id="ARBA00022801"/>
    </source>
</evidence>
<evidence type="ECO:0000313" key="10">
    <source>
        <dbReference type="Proteomes" id="UP000327044"/>
    </source>
</evidence>
<comment type="cofactor">
    <cofactor evidence="1">
        <name>a divalent metal cation</name>
        <dbReference type="ChEBI" id="CHEBI:60240"/>
    </cofactor>
</comment>
<evidence type="ECO:0000256" key="1">
    <source>
        <dbReference type="ARBA" id="ARBA00001968"/>
    </source>
</evidence>
<evidence type="ECO:0000256" key="3">
    <source>
        <dbReference type="ARBA" id="ARBA00006958"/>
    </source>
</evidence>
<reference evidence="9 10" key="1">
    <citation type="journal article" date="2018" name="Elife">
        <title>Firefly genomes illuminate parallel origins of bioluminescence in beetles.</title>
        <authorList>
            <person name="Fallon T.R."/>
            <person name="Lower S.E."/>
            <person name="Chang C.H."/>
            <person name="Bessho-Uehara M."/>
            <person name="Martin G.J."/>
            <person name="Bewick A.J."/>
            <person name="Behringer M."/>
            <person name="Debat H.J."/>
            <person name="Wong I."/>
            <person name="Day J.C."/>
            <person name="Suvorov A."/>
            <person name="Silva C.J."/>
            <person name="Stanger-Hall K.F."/>
            <person name="Hall D.W."/>
            <person name="Schmitz R.J."/>
            <person name="Nelson D.R."/>
            <person name="Lewis S.M."/>
            <person name="Shigenobu S."/>
            <person name="Bybee S.M."/>
            <person name="Larracuente A.M."/>
            <person name="Oba Y."/>
            <person name="Weng J.K."/>
        </authorList>
    </citation>
    <scope>NUCLEOTIDE SEQUENCE [LARGE SCALE GENOMIC DNA]</scope>
    <source>
        <strain evidence="9">1611_PpyrPB1</strain>
        <tissue evidence="9">Whole body</tissue>
    </source>
</reference>
<keyword evidence="4" id="KW-0540">Nuclease</keyword>
<comment type="subcellular location">
    <subcellularLocation>
        <location evidence="2">Nucleus</location>
    </subcellularLocation>
</comment>
<dbReference type="GO" id="GO:0046872">
    <property type="term" value="F:metal ion binding"/>
    <property type="evidence" value="ECO:0007669"/>
    <property type="project" value="UniProtKB-KW"/>
</dbReference>
<dbReference type="GO" id="GO:0016787">
    <property type="term" value="F:hydrolase activity"/>
    <property type="evidence" value="ECO:0007669"/>
    <property type="project" value="UniProtKB-KW"/>
</dbReference>
<evidence type="ECO:0000259" key="8">
    <source>
        <dbReference type="Pfam" id="PF13359"/>
    </source>
</evidence>
<dbReference type="Pfam" id="PF13359">
    <property type="entry name" value="DDE_Tnp_4"/>
    <property type="match status" value="1"/>
</dbReference>
<dbReference type="GO" id="GO:0005634">
    <property type="term" value="C:nucleus"/>
    <property type="evidence" value="ECO:0007669"/>
    <property type="project" value="UniProtKB-SubCell"/>
</dbReference>
<proteinExistence type="inferred from homology"/>
<feature type="domain" description="DDE Tnp4" evidence="8">
    <location>
        <begin position="30"/>
        <end position="189"/>
    </location>
</feature>
<dbReference type="EMBL" id="VVIM01000005">
    <property type="protein sequence ID" value="KAB0799875.1"/>
    <property type="molecule type" value="Genomic_DNA"/>
</dbReference>
<dbReference type="InParanoid" id="A0A5N4ARA1"/>
<evidence type="ECO:0000256" key="4">
    <source>
        <dbReference type="ARBA" id="ARBA00022722"/>
    </source>
</evidence>